<sequence>MANSAFSLRHFIYLIPLIVLSIITPTHQVVPLGSSISARDEGTSWVSPSGDFAFGFHTLPNSSLFLLAIWFQKLPEKTVVWSANRDNPVQGDSRVELTNNGYLVLYDHQEREIWKKPKAGNDRVTSASMLDTGNLALLSTDSSHIWESFNEPTDTILPTQRFNKSIQLSSSLTQFDYSKGSFQLRLRDDGRLVLYLVAVPSGFTYAPYWLTDTAEAGLQVVFNESGYIYLTLRNGSSVSLTPGNIVSTQDFYHRATLDFDGVLRQYVYPKTNESRASWASEWSIVMYEPPNVCLSVLTSLGSGTCGFNSFCALDEQQKTSCRCPPGYSYLDPNNTFAGCKQDFAPQSCQLGGETEASQFEMKELRNVDWSLNDYEKYYPINEDRCRQACLADCYCAVAIFKDDRCWKKRMPLSNGKMDYNVSRKTLVKVPKGNYSVPIAPISTCRKEDRTALILIGSVLFGGSGLLNVLLLLAISIVLLFAYHRQKLMDHRPDPSMLGMRIHSFTFKELEHATKGFKEELDRGAFGVVYKGVLELDSRHLVAVKMLDMVVEKGEPDKEFETEVTAIGQTHHKNLARLLGFCNEGQHRLLVYEFVSSGSLASFLFGSMRPDWNQRMQIALGIARGLVYLHEECSTQIIHCDINPQNILLDESFTPRISGFGLAKLMKADQTRSITSIRGTRGYVSPEWFKNMPITTKVDVYSFGVLLLEILCCRRNIEADLENEERVILTDWAYDCFSETKLDLLVENDEEAMDDMKKVERMVMVAIWCIQENPMMRPGMMKVTEMLEGVVEVSKPLQPYSMSSVG</sequence>
<evidence type="ECO:0000256" key="3">
    <source>
        <dbReference type="ARBA" id="ARBA00022536"/>
    </source>
</evidence>
<dbReference type="SMART" id="SM00108">
    <property type="entry name" value="B_lectin"/>
    <property type="match status" value="1"/>
</dbReference>
<dbReference type="EMBL" id="QPKB01000001">
    <property type="protein sequence ID" value="RWR72725.1"/>
    <property type="molecule type" value="Genomic_DNA"/>
</dbReference>
<name>A0A443N2I3_9MAGN</name>
<dbReference type="OrthoDB" id="1930390at2759"/>
<evidence type="ECO:0000256" key="5">
    <source>
        <dbReference type="ARBA" id="ARBA00022692"/>
    </source>
</evidence>
<gene>
    <name evidence="22" type="ORF">CKAN_00096400</name>
</gene>
<feature type="transmembrane region" description="Helical" evidence="19">
    <location>
        <begin position="12"/>
        <end position="32"/>
    </location>
</feature>
<dbReference type="PANTHER" id="PTHR47976">
    <property type="entry name" value="G-TYPE LECTIN S-RECEPTOR-LIKE SERINE/THREONINE-PROTEIN KINASE SD2-5"/>
    <property type="match status" value="1"/>
</dbReference>
<dbReference type="Gene3D" id="2.90.10.10">
    <property type="entry name" value="Bulb-type lectin domain"/>
    <property type="match status" value="2"/>
</dbReference>
<keyword evidence="23" id="KW-1185">Reference proteome</keyword>
<dbReference type="InterPro" id="IPR000719">
    <property type="entry name" value="Prot_kinase_dom"/>
</dbReference>
<keyword evidence="6" id="KW-0732">Signal</keyword>
<evidence type="ECO:0000256" key="11">
    <source>
        <dbReference type="ARBA" id="ARBA00022989"/>
    </source>
</evidence>
<comment type="subcellular location">
    <subcellularLocation>
        <location evidence="1">Membrane</location>
        <topology evidence="1">Single-pass type I membrane protein</topology>
    </subcellularLocation>
</comment>
<keyword evidence="4 18" id="KW-0808">Transferase</keyword>
<dbReference type="CDD" id="cd01098">
    <property type="entry name" value="PAN_AP_plant"/>
    <property type="match status" value="1"/>
</dbReference>
<keyword evidence="10 18" id="KW-0067">ATP-binding</keyword>
<dbReference type="SUPFAM" id="SSF56112">
    <property type="entry name" value="Protein kinase-like (PK-like)"/>
    <property type="match status" value="1"/>
</dbReference>
<dbReference type="EC" id="2.7.11.1" evidence="18"/>
<dbReference type="Gene3D" id="3.30.200.20">
    <property type="entry name" value="Phosphorylase Kinase, domain 1"/>
    <property type="match status" value="1"/>
</dbReference>
<dbReference type="InterPro" id="IPR036426">
    <property type="entry name" value="Bulb-type_lectin_dom_sf"/>
</dbReference>
<reference evidence="22 23" key="1">
    <citation type="journal article" date="2019" name="Nat. Plants">
        <title>Stout camphor tree genome fills gaps in understanding of flowering plant genome evolution.</title>
        <authorList>
            <person name="Chaw S.M."/>
            <person name="Liu Y.C."/>
            <person name="Wu Y.W."/>
            <person name="Wang H.Y."/>
            <person name="Lin C.I."/>
            <person name="Wu C.S."/>
            <person name="Ke H.M."/>
            <person name="Chang L.Y."/>
            <person name="Hsu C.Y."/>
            <person name="Yang H.T."/>
            <person name="Sudianto E."/>
            <person name="Hsu M.H."/>
            <person name="Wu K.P."/>
            <person name="Wang L.N."/>
            <person name="Leebens-Mack J.H."/>
            <person name="Tsai I.J."/>
        </authorList>
    </citation>
    <scope>NUCLEOTIDE SEQUENCE [LARGE SCALE GENOMIC DNA]</scope>
    <source>
        <strain evidence="23">cv. Chaw 1501</strain>
        <tissue evidence="22">Young leaves</tissue>
    </source>
</reference>
<dbReference type="FunFam" id="3.30.200.20:FF:000059">
    <property type="entry name" value="S-receptor-like serine/threonine-protein kinase"/>
    <property type="match status" value="1"/>
</dbReference>
<evidence type="ECO:0000256" key="8">
    <source>
        <dbReference type="ARBA" id="ARBA00022741"/>
    </source>
</evidence>
<comment type="caution">
    <text evidence="22">The sequence shown here is derived from an EMBL/GenBank/DDBJ whole genome shotgun (WGS) entry which is preliminary data.</text>
</comment>
<dbReference type="InterPro" id="IPR001480">
    <property type="entry name" value="Bulb-type_lectin_dom"/>
</dbReference>
<dbReference type="Gene3D" id="1.10.510.10">
    <property type="entry name" value="Transferase(Phosphotransferase) domain 1"/>
    <property type="match status" value="1"/>
</dbReference>
<keyword evidence="13" id="KW-1015">Disulfide bond</keyword>
<dbReference type="AlphaFoldDB" id="A0A443N2I3"/>
<keyword evidence="5 19" id="KW-0812">Transmembrane</keyword>
<protein>
    <recommendedName>
        <fullName evidence="18">Receptor-like serine/threonine-protein kinase</fullName>
        <ecNumber evidence="18">2.7.11.1</ecNumber>
    </recommendedName>
</protein>
<dbReference type="GO" id="GO:0005524">
    <property type="term" value="F:ATP binding"/>
    <property type="evidence" value="ECO:0007669"/>
    <property type="project" value="UniProtKB-KW"/>
</dbReference>
<evidence type="ECO:0000256" key="19">
    <source>
        <dbReference type="SAM" id="Phobius"/>
    </source>
</evidence>
<keyword evidence="12 19" id="KW-0472">Membrane</keyword>
<keyword evidence="11 19" id="KW-1133">Transmembrane helix</keyword>
<dbReference type="GO" id="GO:0106310">
    <property type="term" value="F:protein serine kinase activity"/>
    <property type="evidence" value="ECO:0007669"/>
    <property type="project" value="RHEA"/>
</dbReference>
<keyword evidence="15" id="KW-0325">Glycoprotein</keyword>
<dbReference type="FunFam" id="1.10.510.10:FF:000237">
    <property type="entry name" value="G-type lectin S-receptor-like serine/threonine-protein kinase"/>
    <property type="match status" value="1"/>
</dbReference>
<dbReference type="Proteomes" id="UP000283530">
    <property type="component" value="Unassembled WGS sequence"/>
</dbReference>
<keyword evidence="9 18" id="KW-0418">Kinase</keyword>
<dbReference type="PROSITE" id="PS50927">
    <property type="entry name" value="BULB_LECTIN"/>
    <property type="match status" value="1"/>
</dbReference>
<evidence type="ECO:0000256" key="18">
    <source>
        <dbReference type="PIRNR" id="PIRNR000641"/>
    </source>
</evidence>
<dbReference type="PANTHER" id="PTHR47976:SF108">
    <property type="entry name" value="G-TYPE LECTIN S-RECEPTOR-LIKE SERINE_THREONINE-PROTEIN KINASE LECRK1"/>
    <property type="match status" value="1"/>
</dbReference>
<comment type="catalytic activity">
    <reaction evidence="17 18">
        <text>L-seryl-[protein] + ATP = O-phospho-L-seryl-[protein] + ADP + H(+)</text>
        <dbReference type="Rhea" id="RHEA:17989"/>
        <dbReference type="Rhea" id="RHEA-COMP:9863"/>
        <dbReference type="Rhea" id="RHEA-COMP:11604"/>
        <dbReference type="ChEBI" id="CHEBI:15378"/>
        <dbReference type="ChEBI" id="CHEBI:29999"/>
        <dbReference type="ChEBI" id="CHEBI:30616"/>
        <dbReference type="ChEBI" id="CHEBI:83421"/>
        <dbReference type="ChEBI" id="CHEBI:456216"/>
        <dbReference type="EC" id="2.7.11.1"/>
    </reaction>
</comment>
<evidence type="ECO:0000256" key="13">
    <source>
        <dbReference type="ARBA" id="ARBA00023157"/>
    </source>
</evidence>
<evidence type="ECO:0000256" key="10">
    <source>
        <dbReference type="ARBA" id="ARBA00022840"/>
    </source>
</evidence>
<evidence type="ECO:0000256" key="12">
    <source>
        <dbReference type="ARBA" id="ARBA00023136"/>
    </source>
</evidence>
<feature type="domain" description="Protein kinase" evidence="20">
    <location>
        <begin position="514"/>
        <end position="790"/>
    </location>
</feature>
<dbReference type="CDD" id="cd00028">
    <property type="entry name" value="B_lectin"/>
    <property type="match status" value="1"/>
</dbReference>
<dbReference type="InterPro" id="IPR051343">
    <property type="entry name" value="G-type_lectin_kinases/EP1-like"/>
</dbReference>
<evidence type="ECO:0000256" key="4">
    <source>
        <dbReference type="ARBA" id="ARBA00022679"/>
    </source>
</evidence>
<dbReference type="PIRSF" id="PIRSF000641">
    <property type="entry name" value="SRK"/>
    <property type="match status" value="1"/>
</dbReference>
<evidence type="ECO:0000256" key="14">
    <source>
        <dbReference type="ARBA" id="ARBA00023170"/>
    </source>
</evidence>
<evidence type="ECO:0000256" key="2">
    <source>
        <dbReference type="ARBA" id="ARBA00022527"/>
    </source>
</evidence>
<feature type="transmembrane region" description="Helical" evidence="19">
    <location>
        <begin position="451"/>
        <end position="482"/>
    </location>
</feature>
<evidence type="ECO:0000256" key="1">
    <source>
        <dbReference type="ARBA" id="ARBA00004479"/>
    </source>
</evidence>
<dbReference type="STRING" id="337451.A0A443N2I3"/>
<evidence type="ECO:0000256" key="9">
    <source>
        <dbReference type="ARBA" id="ARBA00022777"/>
    </source>
</evidence>
<dbReference type="InterPro" id="IPR024171">
    <property type="entry name" value="SRK-like_kinase"/>
</dbReference>
<dbReference type="GO" id="GO:0030246">
    <property type="term" value="F:carbohydrate binding"/>
    <property type="evidence" value="ECO:0007669"/>
    <property type="project" value="UniProtKB-KW"/>
</dbReference>
<dbReference type="SUPFAM" id="SSF51110">
    <property type="entry name" value="alpha-D-mannose-specific plant lectins"/>
    <property type="match status" value="1"/>
</dbReference>
<comment type="similarity">
    <text evidence="18">Belongs to the protein kinase superfamily. Ser/Thr protein kinase family.</text>
</comment>
<keyword evidence="3" id="KW-0245">EGF-like domain</keyword>
<dbReference type="FunFam" id="2.90.10.10:FF:000013">
    <property type="entry name" value="G-type lectin S-receptor-like serine/threonine-protein kinase LECRK1"/>
    <property type="match status" value="1"/>
</dbReference>
<dbReference type="Pfam" id="PF00069">
    <property type="entry name" value="Pkinase"/>
    <property type="match status" value="1"/>
</dbReference>
<evidence type="ECO:0000256" key="6">
    <source>
        <dbReference type="ARBA" id="ARBA00022729"/>
    </source>
</evidence>
<evidence type="ECO:0000313" key="23">
    <source>
        <dbReference type="Proteomes" id="UP000283530"/>
    </source>
</evidence>
<evidence type="ECO:0000256" key="7">
    <source>
        <dbReference type="ARBA" id="ARBA00022734"/>
    </source>
</evidence>
<comment type="catalytic activity">
    <reaction evidence="16 18">
        <text>L-threonyl-[protein] + ATP = O-phospho-L-threonyl-[protein] + ADP + H(+)</text>
        <dbReference type="Rhea" id="RHEA:46608"/>
        <dbReference type="Rhea" id="RHEA-COMP:11060"/>
        <dbReference type="Rhea" id="RHEA-COMP:11605"/>
        <dbReference type="ChEBI" id="CHEBI:15378"/>
        <dbReference type="ChEBI" id="CHEBI:30013"/>
        <dbReference type="ChEBI" id="CHEBI:30616"/>
        <dbReference type="ChEBI" id="CHEBI:61977"/>
        <dbReference type="ChEBI" id="CHEBI:456216"/>
        <dbReference type="EC" id="2.7.11.1"/>
    </reaction>
</comment>
<dbReference type="InterPro" id="IPR011009">
    <property type="entry name" value="Kinase-like_dom_sf"/>
</dbReference>
<feature type="domain" description="Bulb-type lectin" evidence="21">
    <location>
        <begin position="30"/>
        <end position="150"/>
    </location>
</feature>
<dbReference type="GO" id="GO:0016020">
    <property type="term" value="C:membrane"/>
    <property type="evidence" value="ECO:0007669"/>
    <property type="project" value="UniProtKB-SubCell"/>
</dbReference>
<keyword evidence="7 22" id="KW-0430">Lectin</keyword>
<keyword evidence="2 18" id="KW-0723">Serine/threonine-protein kinase</keyword>
<evidence type="ECO:0000313" key="22">
    <source>
        <dbReference type="EMBL" id="RWR72725.1"/>
    </source>
</evidence>
<keyword evidence="8 18" id="KW-0547">Nucleotide-binding</keyword>
<dbReference type="GO" id="GO:0004674">
    <property type="term" value="F:protein serine/threonine kinase activity"/>
    <property type="evidence" value="ECO:0007669"/>
    <property type="project" value="UniProtKB-KW"/>
</dbReference>
<dbReference type="Pfam" id="PF01453">
    <property type="entry name" value="B_lectin"/>
    <property type="match status" value="1"/>
</dbReference>
<evidence type="ECO:0000259" key="20">
    <source>
        <dbReference type="PROSITE" id="PS50011"/>
    </source>
</evidence>
<evidence type="ECO:0000256" key="15">
    <source>
        <dbReference type="ARBA" id="ARBA00023180"/>
    </source>
</evidence>
<accession>A0A443N2I3</accession>
<proteinExistence type="inferred from homology"/>
<dbReference type="PROSITE" id="PS50011">
    <property type="entry name" value="PROTEIN_KINASE_DOM"/>
    <property type="match status" value="1"/>
</dbReference>
<evidence type="ECO:0000259" key="21">
    <source>
        <dbReference type="PROSITE" id="PS50927"/>
    </source>
</evidence>
<evidence type="ECO:0000256" key="17">
    <source>
        <dbReference type="ARBA" id="ARBA00048679"/>
    </source>
</evidence>
<evidence type="ECO:0000256" key="16">
    <source>
        <dbReference type="ARBA" id="ARBA00047899"/>
    </source>
</evidence>
<keyword evidence="14 22" id="KW-0675">Receptor</keyword>
<organism evidence="22 23">
    <name type="scientific">Cinnamomum micranthum f. kanehirae</name>
    <dbReference type="NCBI Taxonomy" id="337451"/>
    <lineage>
        <taxon>Eukaryota</taxon>
        <taxon>Viridiplantae</taxon>
        <taxon>Streptophyta</taxon>
        <taxon>Embryophyta</taxon>
        <taxon>Tracheophyta</taxon>
        <taxon>Spermatophyta</taxon>
        <taxon>Magnoliopsida</taxon>
        <taxon>Magnoliidae</taxon>
        <taxon>Laurales</taxon>
        <taxon>Lauraceae</taxon>
        <taxon>Cinnamomum</taxon>
    </lineage>
</organism>